<gene>
    <name evidence="2" type="ORF">B0T26DRAFT_650723</name>
</gene>
<accession>A0AA40AE43</accession>
<comment type="caution">
    <text evidence="2">The sequence shown here is derived from an EMBL/GenBank/DDBJ whole genome shotgun (WGS) entry which is preliminary data.</text>
</comment>
<name>A0AA40AE43_9PEZI</name>
<evidence type="ECO:0000259" key="1">
    <source>
        <dbReference type="Pfam" id="PF10021"/>
    </source>
</evidence>
<dbReference type="SUPFAM" id="SSF52949">
    <property type="entry name" value="Macro domain-like"/>
    <property type="match status" value="1"/>
</dbReference>
<dbReference type="EMBL" id="JAUIRO010000005">
    <property type="protein sequence ID" value="KAK0714137.1"/>
    <property type="molecule type" value="Genomic_DNA"/>
</dbReference>
<evidence type="ECO:0000313" key="3">
    <source>
        <dbReference type="Proteomes" id="UP001172101"/>
    </source>
</evidence>
<dbReference type="Pfam" id="PF10021">
    <property type="entry name" value="PARG_cat_microb"/>
    <property type="match status" value="1"/>
</dbReference>
<feature type="domain" description="Microbial-type PARG catalytic" evidence="1">
    <location>
        <begin position="55"/>
        <end position="158"/>
    </location>
</feature>
<evidence type="ECO:0000313" key="2">
    <source>
        <dbReference type="EMBL" id="KAK0714137.1"/>
    </source>
</evidence>
<dbReference type="InterPro" id="IPR019261">
    <property type="entry name" value="PARG_cat_microbial"/>
</dbReference>
<dbReference type="RefSeq" id="XP_060295459.1">
    <property type="nucleotide sequence ID" value="XM_060438208.1"/>
</dbReference>
<dbReference type="NCBIfam" id="TIGR02452">
    <property type="entry name" value="TIGR02452 family protein"/>
    <property type="match status" value="1"/>
</dbReference>
<protein>
    <recommendedName>
        <fullName evidence="1">Microbial-type PARG catalytic domain-containing protein</fullName>
    </recommendedName>
</protein>
<organism evidence="2 3">
    <name type="scientific">Lasiosphaeria miniovina</name>
    <dbReference type="NCBI Taxonomy" id="1954250"/>
    <lineage>
        <taxon>Eukaryota</taxon>
        <taxon>Fungi</taxon>
        <taxon>Dikarya</taxon>
        <taxon>Ascomycota</taxon>
        <taxon>Pezizomycotina</taxon>
        <taxon>Sordariomycetes</taxon>
        <taxon>Sordariomycetidae</taxon>
        <taxon>Sordariales</taxon>
        <taxon>Lasiosphaeriaceae</taxon>
        <taxon>Lasiosphaeria</taxon>
    </lineage>
</organism>
<proteinExistence type="predicted"/>
<dbReference type="Proteomes" id="UP001172101">
    <property type="component" value="Unassembled WGS sequence"/>
</dbReference>
<dbReference type="Gene3D" id="3.40.220.10">
    <property type="entry name" value="Leucine Aminopeptidase, subunit E, domain 1"/>
    <property type="match status" value="1"/>
</dbReference>
<reference evidence="2" key="1">
    <citation type="submission" date="2023-06" db="EMBL/GenBank/DDBJ databases">
        <title>Genome-scale phylogeny and comparative genomics of the fungal order Sordariales.</title>
        <authorList>
            <consortium name="Lawrence Berkeley National Laboratory"/>
            <person name="Hensen N."/>
            <person name="Bonometti L."/>
            <person name="Westerberg I."/>
            <person name="Brannstrom I.O."/>
            <person name="Guillou S."/>
            <person name="Cros-Aarteil S."/>
            <person name="Calhoun S."/>
            <person name="Haridas S."/>
            <person name="Kuo A."/>
            <person name="Mondo S."/>
            <person name="Pangilinan J."/>
            <person name="Riley R."/>
            <person name="LaButti K."/>
            <person name="Andreopoulos B."/>
            <person name="Lipzen A."/>
            <person name="Chen C."/>
            <person name="Yanf M."/>
            <person name="Daum C."/>
            <person name="Ng V."/>
            <person name="Clum A."/>
            <person name="Steindorff A."/>
            <person name="Ohm R."/>
            <person name="Martin F."/>
            <person name="Silar P."/>
            <person name="Natvig D."/>
            <person name="Lalanne C."/>
            <person name="Gautier V."/>
            <person name="Ament-velasquez S.L."/>
            <person name="Kruys A."/>
            <person name="Hutchinson M.I."/>
            <person name="Powell A.J."/>
            <person name="Barry K."/>
            <person name="Miller A.N."/>
            <person name="Grigoriev I.V."/>
            <person name="Debuchy R."/>
            <person name="Gladieux P."/>
            <person name="Thoren M.H."/>
            <person name="Johannesson H."/>
        </authorList>
    </citation>
    <scope>NUCLEOTIDE SEQUENCE</scope>
    <source>
        <strain evidence="2">SMH2392-1A</strain>
    </source>
</reference>
<dbReference type="PANTHER" id="PTHR35596:SF1">
    <property type="entry name" value="MICROBIAL-TYPE PARG CATALYTIC DOMAIN-CONTAINING PROTEIN"/>
    <property type="match status" value="1"/>
</dbReference>
<keyword evidence="3" id="KW-1185">Reference proteome</keyword>
<dbReference type="InterPro" id="IPR043472">
    <property type="entry name" value="Macro_dom-like"/>
</dbReference>
<dbReference type="GeneID" id="85321478"/>
<dbReference type="AlphaFoldDB" id="A0AA40AE43"/>
<sequence>MVRATDQKAALRATAQETLDVLPGLLSKLGRANDARRSGKFTLSRLPRLGPSYCPRFRSPATVKVVNDDTLNAALWQWRQQQRYGRGGNASDGRGNPRPAVVNFGDQHSPGGGWLNGALAQEEALCYRSSLALSLHRRDYPLRPTEAVYSPYVLVVRDSLADGARLFYPQNRAADLPDVAAITVSAVRRPKVFSFDGGNRGRFDRGNRDGADGAGLPYVKTVFANNRDRNHTKDKMRLVLRIAAMNGHRNLVLGALGCGVFQNPPEDVAHCWLEVLREHEFKGNWWRNVCFAVFDPRNDGNFDIFKRVLHGKQV</sequence>
<dbReference type="InterPro" id="IPR012664">
    <property type="entry name" value="CHP02452"/>
</dbReference>
<dbReference type="PANTHER" id="PTHR35596">
    <property type="entry name" value="DUF2263 DOMAIN-CONTAINING PROTEIN"/>
    <property type="match status" value="1"/>
</dbReference>